<dbReference type="AlphaFoldDB" id="A0A0C9T8F1"/>
<proteinExistence type="predicted"/>
<dbReference type="EMBL" id="KN832570">
    <property type="protein sequence ID" value="KII84483.1"/>
    <property type="molecule type" value="Genomic_DNA"/>
</dbReference>
<feature type="signal peptide" evidence="1">
    <location>
        <begin position="1"/>
        <end position="21"/>
    </location>
</feature>
<organism evidence="2 3">
    <name type="scientific">Plicaturopsis crispa FD-325 SS-3</name>
    <dbReference type="NCBI Taxonomy" id="944288"/>
    <lineage>
        <taxon>Eukaryota</taxon>
        <taxon>Fungi</taxon>
        <taxon>Dikarya</taxon>
        <taxon>Basidiomycota</taxon>
        <taxon>Agaricomycotina</taxon>
        <taxon>Agaricomycetes</taxon>
        <taxon>Agaricomycetidae</taxon>
        <taxon>Amylocorticiales</taxon>
        <taxon>Amylocorticiaceae</taxon>
        <taxon>Plicatura</taxon>
        <taxon>Plicaturopsis crispa</taxon>
    </lineage>
</organism>
<feature type="chain" id="PRO_5002213546" evidence="1">
    <location>
        <begin position="22"/>
        <end position="179"/>
    </location>
</feature>
<reference evidence="2 3" key="1">
    <citation type="submission" date="2014-06" db="EMBL/GenBank/DDBJ databases">
        <title>Evolutionary Origins and Diversification of the Mycorrhizal Mutualists.</title>
        <authorList>
            <consortium name="DOE Joint Genome Institute"/>
            <consortium name="Mycorrhizal Genomics Consortium"/>
            <person name="Kohler A."/>
            <person name="Kuo A."/>
            <person name="Nagy L.G."/>
            <person name="Floudas D."/>
            <person name="Copeland A."/>
            <person name="Barry K.W."/>
            <person name="Cichocki N."/>
            <person name="Veneault-Fourrey C."/>
            <person name="LaButti K."/>
            <person name="Lindquist E.A."/>
            <person name="Lipzen A."/>
            <person name="Lundell T."/>
            <person name="Morin E."/>
            <person name="Murat C."/>
            <person name="Riley R."/>
            <person name="Ohm R."/>
            <person name="Sun H."/>
            <person name="Tunlid A."/>
            <person name="Henrissat B."/>
            <person name="Grigoriev I.V."/>
            <person name="Hibbett D.S."/>
            <person name="Martin F."/>
        </authorList>
    </citation>
    <scope>NUCLEOTIDE SEQUENCE [LARGE SCALE GENOMIC DNA]</scope>
    <source>
        <strain evidence="2 3">FD-325 SS-3</strain>
    </source>
</reference>
<evidence type="ECO:0000313" key="3">
    <source>
        <dbReference type="Proteomes" id="UP000053263"/>
    </source>
</evidence>
<dbReference type="OrthoDB" id="2919778at2759"/>
<gene>
    <name evidence="2" type="ORF">PLICRDRAFT_117692</name>
</gene>
<keyword evidence="1" id="KW-0732">Signal</keyword>
<accession>A0A0C9T8F1</accession>
<dbReference type="Proteomes" id="UP000053263">
    <property type="component" value="Unassembled WGS sequence"/>
</dbReference>
<dbReference type="HOGENOM" id="CLU_1506956_0_0_1"/>
<evidence type="ECO:0000313" key="2">
    <source>
        <dbReference type="EMBL" id="KII84483.1"/>
    </source>
</evidence>
<keyword evidence="3" id="KW-1185">Reference proteome</keyword>
<feature type="non-terminal residue" evidence="2">
    <location>
        <position position="1"/>
    </location>
</feature>
<sequence>SALFSSCIVLLLNMWSGRRSGLLTDTAQEIEGVHKCMAVLKSAQVLGGTLACRRPLMVHYLVYCRVIFTATDLLLISRDVIHGLVAVGQLPLSDPNLANSRKRRHSESSDMLFAEKRKPIVSDDLSRLPHGQLSFDPVPTGMDFAKWLSTGAPARTACSVSSMHCGSHYWEDTDEHQLK</sequence>
<name>A0A0C9T8F1_PLICR</name>
<protein>
    <submittedName>
        <fullName evidence="2">Uncharacterized protein</fullName>
    </submittedName>
</protein>
<evidence type="ECO:0000256" key="1">
    <source>
        <dbReference type="SAM" id="SignalP"/>
    </source>
</evidence>